<evidence type="ECO:0000313" key="3">
    <source>
        <dbReference type="Proteomes" id="UP001280121"/>
    </source>
</evidence>
<dbReference type="Proteomes" id="UP001280121">
    <property type="component" value="Unassembled WGS sequence"/>
</dbReference>
<protein>
    <submittedName>
        <fullName evidence="2">Uncharacterized protein</fullName>
    </submittedName>
</protein>
<gene>
    <name evidence="2" type="ORF">Ddye_004194</name>
</gene>
<reference evidence="2" key="1">
    <citation type="journal article" date="2023" name="Plant J.">
        <title>Genome sequences and population genomics provide insights into the demographic history, inbreeding, and mutation load of two 'living fossil' tree species of Dipteronia.</title>
        <authorList>
            <person name="Feng Y."/>
            <person name="Comes H.P."/>
            <person name="Chen J."/>
            <person name="Zhu S."/>
            <person name="Lu R."/>
            <person name="Zhang X."/>
            <person name="Li P."/>
            <person name="Qiu J."/>
            <person name="Olsen K.M."/>
            <person name="Qiu Y."/>
        </authorList>
    </citation>
    <scope>NUCLEOTIDE SEQUENCE</scope>
    <source>
        <strain evidence="2">KIB01</strain>
    </source>
</reference>
<dbReference type="EMBL" id="JANJYI010000001">
    <property type="protein sequence ID" value="KAK2665620.1"/>
    <property type="molecule type" value="Genomic_DNA"/>
</dbReference>
<comment type="caution">
    <text evidence="2">The sequence shown here is derived from an EMBL/GenBank/DDBJ whole genome shotgun (WGS) entry which is preliminary data.</text>
</comment>
<proteinExistence type="predicted"/>
<organism evidence="2 3">
    <name type="scientific">Dipteronia dyeriana</name>
    <dbReference type="NCBI Taxonomy" id="168575"/>
    <lineage>
        <taxon>Eukaryota</taxon>
        <taxon>Viridiplantae</taxon>
        <taxon>Streptophyta</taxon>
        <taxon>Embryophyta</taxon>
        <taxon>Tracheophyta</taxon>
        <taxon>Spermatophyta</taxon>
        <taxon>Magnoliopsida</taxon>
        <taxon>eudicotyledons</taxon>
        <taxon>Gunneridae</taxon>
        <taxon>Pentapetalae</taxon>
        <taxon>rosids</taxon>
        <taxon>malvids</taxon>
        <taxon>Sapindales</taxon>
        <taxon>Sapindaceae</taxon>
        <taxon>Hippocastanoideae</taxon>
        <taxon>Acereae</taxon>
        <taxon>Dipteronia</taxon>
    </lineage>
</organism>
<evidence type="ECO:0000256" key="1">
    <source>
        <dbReference type="SAM" id="MobiDB-lite"/>
    </source>
</evidence>
<feature type="region of interest" description="Disordered" evidence="1">
    <location>
        <begin position="32"/>
        <end position="58"/>
    </location>
</feature>
<accession>A0AAE0CW28</accession>
<keyword evidence="3" id="KW-1185">Reference proteome</keyword>
<sequence>MESAKNNYSIPHPERVSLWKIEPALAPPALNPLPMLRPKRPRTDMLPSSPDSSVLTREGFGANADSSHGYSLSFVDQSLPSARKSLLNQDGKFSLLARPWSLMPSSLLLKLAESNMRFQDKVDLSFKSALGRSVDLSKLNNYDELIAELFEFGGNFVAEFTSTLGKMNPPRVLKLKVCGESFDSGCKRSETSVTPFENC</sequence>
<name>A0AAE0CW28_9ROSI</name>
<dbReference type="AlphaFoldDB" id="A0AAE0CW28"/>
<evidence type="ECO:0000313" key="2">
    <source>
        <dbReference type="EMBL" id="KAK2665620.1"/>
    </source>
</evidence>